<dbReference type="Gene3D" id="3.40.30.10">
    <property type="entry name" value="Glutaredoxin"/>
    <property type="match status" value="1"/>
</dbReference>
<protein>
    <submittedName>
        <fullName evidence="7">AhpC/TSA family protein</fullName>
    </submittedName>
</protein>
<dbReference type="Proteomes" id="UP001162741">
    <property type="component" value="Chromosome"/>
</dbReference>
<dbReference type="InterPro" id="IPR050553">
    <property type="entry name" value="Thioredoxin_ResA/DsbE_sf"/>
</dbReference>
<name>A0ABY6J135_9BACT</name>
<comment type="subcellular location">
    <subcellularLocation>
        <location evidence="1">Cell envelope</location>
    </subcellularLocation>
</comment>
<dbReference type="Pfam" id="PF00578">
    <property type="entry name" value="AhpC-TSA"/>
    <property type="match status" value="1"/>
</dbReference>
<evidence type="ECO:0000256" key="5">
    <source>
        <dbReference type="SAM" id="SignalP"/>
    </source>
</evidence>
<evidence type="ECO:0000313" key="8">
    <source>
        <dbReference type="Proteomes" id="UP001162741"/>
    </source>
</evidence>
<feature type="chain" id="PRO_5046761824" evidence="5">
    <location>
        <begin position="19"/>
        <end position="377"/>
    </location>
</feature>
<evidence type="ECO:0000313" key="7">
    <source>
        <dbReference type="EMBL" id="UYQ91929.1"/>
    </source>
</evidence>
<proteinExistence type="predicted"/>
<dbReference type="PANTHER" id="PTHR42852">
    <property type="entry name" value="THIOL:DISULFIDE INTERCHANGE PROTEIN DSBE"/>
    <property type="match status" value="1"/>
</dbReference>
<gene>
    <name evidence="7" type="ORF">MKQ68_17735</name>
</gene>
<keyword evidence="8" id="KW-1185">Reference proteome</keyword>
<dbReference type="PROSITE" id="PS51352">
    <property type="entry name" value="THIOREDOXIN_2"/>
    <property type="match status" value="1"/>
</dbReference>
<evidence type="ECO:0000256" key="3">
    <source>
        <dbReference type="ARBA" id="ARBA00023157"/>
    </source>
</evidence>
<evidence type="ECO:0000256" key="2">
    <source>
        <dbReference type="ARBA" id="ARBA00022748"/>
    </source>
</evidence>
<dbReference type="InterPro" id="IPR025380">
    <property type="entry name" value="DUF4369"/>
</dbReference>
<feature type="signal peptide" evidence="5">
    <location>
        <begin position="1"/>
        <end position="18"/>
    </location>
</feature>
<dbReference type="SUPFAM" id="SSF52833">
    <property type="entry name" value="Thioredoxin-like"/>
    <property type="match status" value="1"/>
</dbReference>
<dbReference type="PROSITE" id="PS00194">
    <property type="entry name" value="THIOREDOXIN_1"/>
    <property type="match status" value="1"/>
</dbReference>
<dbReference type="EMBL" id="CP107006">
    <property type="protein sequence ID" value="UYQ91929.1"/>
    <property type="molecule type" value="Genomic_DNA"/>
</dbReference>
<dbReference type="CDD" id="cd02966">
    <property type="entry name" value="TlpA_like_family"/>
    <property type="match status" value="1"/>
</dbReference>
<sequence length="377" mass="41665">MKNLLLPCLLAISAVAGAQEKFTVKGKVGTLDAPAKVFLRYALDGKQVIDSASPVSGAFSFKGDLPHAIKASLTVRRQNPNAGGIVALRPESIAVYLENGTIEVRSADSLQKAEVTGTPLNKENRRLEVALKDVTARNQQLIGHYYALTPEDRKNKAITDDLEKSLDALGDERKAILKKYVQQNPNTLVGFDALRSYAGSSPEYTEVHPLFNQLHPKVLAHPDAVKFRERLEKVKLLAIGQVAPDFTQNDPDGKPVSLASFRGKYVLIDFWASWCGPCRAENPAVVKAYNSYKEKNFTILGVSLDQPDGRDKWLKAISDDQLSWTQVSDLAYWKNQVAQQYAVNAIPQNYLLDPQGRIVAKNLRGEALEAKLKELLN</sequence>
<evidence type="ECO:0000256" key="1">
    <source>
        <dbReference type="ARBA" id="ARBA00004196"/>
    </source>
</evidence>
<organism evidence="7 8">
    <name type="scientific">Chitinophaga horti</name>
    <dbReference type="NCBI Taxonomy" id="2920382"/>
    <lineage>
        <taxon>Bacteria</taxon>
        <taxon>Pseudomonadati</taxon>
        <taxon>Bacteroidota</taxon>
        <taxon>Chitinophagia</taxon>
        <taxon>Chitinophagales</taxon>
        <taxon>Chitinophagaceae</taxon>
        <taxon>Chitinophaga</taxon>
    </lineage>
</organism>
<accession>A0ABY6J135</accession>
<dbReference type="PANTHER" id="PTHR42852:SF6">
    <property type="entry name" value="THIOL:DISULFIDE INTERCHANGE PROTEIN DSBE"/>
    <property type="match status" value="1"/>
</dbReference>
<dbReference type="RefSeq" id="WP_264280281.1">
    <property type="nucleotide sequence ID" value="NZ_CP107006.1"/>
</dbReference>
<keyword evidence="2" id="KW-0201">Cytochrome c-type biogenesis</keyword>
<keyword evidence="3" id="KW-1015">Disulfide bond</keyword>
<keyword evidence="4" id="KW-0676">Redox-active center</keyword>
<evidence type="ECO:0000256" key="4">
    <source>
        <dbReference type="ARBA" id="ARBA00023284"/>
    </source>
</evidence>
<reference evidence="7" key="1">
    <citation type="submission" date="2022-10" db="EMBL/GenBank/DDBJ databases">
        <title>Chitinophaga sp. nov., isolated from soil.</title>
        <authorList>
            <person name="Jeon C.O."/>
        </authorList>
    </citation>
    <scope>NUCLEOTIDE SEQUENCE</scope>
    <source>
        <strain evidence="7">R8</strain>
    </source>
</reference>
<dbReference type="Pfam" id="PF14289">
    <property type="entry name" value="DUF4369"/>
    <property type="match status" value="1"/>
</dbReference>
<feature type="domain" description="Thioredoxin" evidence="6">
    <location>
        <begin position="237"/>
        <end position="377"/>
    </location>
</feature>
<dbReference type="InterPro" id="IPR036249">
    <property type="entry name" value="Thioredoxin-like_sf"/>
</dbReference>
<dbReference type="InterPro" id="IPR013766">
    <property type="entry name" value="Thioredoxin_domain"/>
</dbReference>
<evidence type="ECO:0000259" key="6">
    <source>
        <dbReference type="PROSITE" id="PS51352"/>
    </source>
</evidence>
<dbReference type="InterPro" id="IPR000866">
    <property type="entry name" value="AhpC/TSA"/>
</dbReference>
<keyword evidence="5" id="KW-0732">Signal</keyword>
<dbReference type="InterPro" id="IPR017937">
    <property type="entry name" value="Thioredoxin_CS"/>
</dbReference>